<name>A0A1F7IFU9_9BACT</name>
<protein>
    <submittedName>
        <fullName evidence="1">Uncharacterized protein</fullName>
    </submittedName>
</protein>
<evidence type="ECO:0000313" key="2">
    <source>
        <dbReference type="Proteomes" id="UP000177698"/>
    </source>
</evidence>
<evidence type="ECO:0000313" key="1">
    <source>
        <dbReference type="EMBL" id="OGK42233.1"/>
    </source>
</evidence>
<comment type="caution">
    <text evidence="1">The sequence shown here is derived from an EMBL/GenBank/DDBJ whole genome shotgun (WGS) entry which is preliminary data.</text>
</comment>
<dbReference type="Proteomes" id="UP000177698">
    <property type="component" value="Unassembled WGS sequence"/>
</dbReference>
<dbReference type="EMBL" id="MGAG01000003">
    <property type="protein sequence ID" value="OGK42233.1"/>
    <property type="molecule type" value="Genomic_DNA"/>
</dbReference>
<organism evidence="1 2">
    <name type="scientific">Candidatus Roizmanbacteria bacterium RIFCSPLOWO2_01_FULL_37_12</name>
    <dbReference type="NCBI Taxonomy" id="1802056"/>
    <lineage>
        <taxon>Bacteria</taxon>
        <taxon>Candidatus Roizmaniibacteriota</taxon>
    </lineage>
</organism>
<sequence length="84" mass="10116">MRNIRSYFKAWELRQKGTKLREIAEIMGYKTAETPRRMIAYMEVGITHLTSPILKKRFKILRKQGQVYNSYRKAYNKLNFIRAT</sequence>
<dbReference type="AlphaFoldDB" id="A0A1F7IFU9"/>
<proteinExistence type="predicted"/>
<reference evidence="1 2" key="1">
    <citation type="journal article" date="2016" name="Nat. Commun.">
        <title>Thousands of microbial genomes shed light on interconnected biogeochemical processes in an aquifer system.</title>
        <authorList>
            <person name="Anantharaman K."/>
            <person name="Brown C.T."/>
            <person name="Hug L.A."/>
            <person name="Sharon I."/>
            <person name="Castelle C.J."/>
            <person name="Probst A.J."/>
            <person name="Thomas B.C."/>
            <person name="Singh A."/>
            <person name="Wilkins M.J."/>
            <person name="Karaoz U."/>
            <person name="Brodie E.L."/>
            <person name="Williams K.H."/>
            <person name="Hubbard S.S."/>
            <person name="Banfield J.F."/>
        </authorList>
    </citation>
    <scope>NUCLEOTIDE SEQUENCE [LARGE SCALE GENOMIC DNA]</scope>
</reference>
<accession>A0A1F7IFU9</accession>
<gene>
    <name evidence="1" type="ORF">A2954_04455</name>
</gene>